<dbReference type="Proteomes" id="UP000015103">
    <property type="component" value="Unassembled WGS sequence"/>
</dbReference>
<dbReference type="EMBL" id="ACPB03002695">
    <property type="status" value="NOT_ANNOTATED_CDS"/>
    <property type="molecule type" value="Genomic_DNA"/>
</dbReference>
<evidence type="ECO:0000313" key="2">
    <source>
        <dbReference type="EnsemblMetazoa" id="RPRC015256-PA"/>
    </source>
</evidence>
<dbReference type="EnsemblMetazoa" id="RPRC015256-RA">
    <property type="protein sequence ID" value="RPRC015256-PA"/>
    <property type="gene ID" value="RPRC015256"/>
</dbReference>
<feature type="region of interest" description="Disordered" evidence="1">
    <location>
        <begin position="76"/>
        <end position="105"/>
    </location>
</feature>
<keyword evidence="3" id="KW-1185">Reference proteome</keyword>
<feature type="compositionally biased region" description="Polar residues" evidence="1">
    <location>
        <begin position="96"/>
        <end position="105"/>
    </location>
</feature>
<proteinExistence type="predicted"/>
<accession>T1IG37</accession>
<dbReference type="InParanoid" id="T1IG37"/>
<dbReference type="VEuPathDB" id="VectorBase:RPRC015256"/>
<dbReference type="AlphaFoldDB" id="T1IG37"/>
<dbReference type="HOGENOM" id="CLU_2239918_0_0_1"/>
<protein>
    <submittedName>
        <fullName evidence="2">Uncharacterized protein</fullName>
    </submittedName>
</protein>
<reference evidence="2" key="1">
    <citation type="submission" date="2015-05" db="UniProtKB">
        <authorList>
            <consortium name="EnsemblMetazoa"/>
        </authorList>
    </citation>
    <scope>IDENTIFICATION</scope>
</reference>
<evidence type="ECO:0000313" key="3">
    <source>
        <dbReference type="Proteomes" id="UP000015103"/>
    </source>
</evidence>
<sequence>MSGRKKQNSSHPNVDNKMFDQMYTAIAKARNRDIKMRENLQLLDRRINEQSHQVDALIDSVNTSIQALKKPLHQNINPRAIGGSTCLPHSKIPTKYTMNSPKSNR</sequence>
<organism evidence="2 3">
    <name type="scientific">Rhodnius prolixus</name>
    <name type="common">Triatomid bug</name>
    <dbReference type="NCBI Taxonomy" id="13249"/>
    <lineage>
        <taxon>Eukaryota</taxon>
        <taxon>Metazoa</taxon>
        <taxon>Ecdysozoa</taxon>
        <taxon>Arthropoda</taxon>
        <taxon>Hexapoda</taxon>
        <taxon>Insecta</taxon>
        <taxon>Pterygota</taxon>
        <taxon>Neoptera</taxon>
        <taxon>Paraneoptera</taxon>
        <taxon>Hemiptera</taxon>
        <taxon>Heteroptera</taxon>
        <taxon>Panheteroptera</taxon>
        <taxon>Cimicomorpha</taxon>
        <taxon>Reduviidae</taxon>
        <taxon>Triatominae</taxon>
        <taxon>Rhodnius</taxon>
    </lineage>
</organism>
<name>T1IG37_RHOPR</name>
<evidence type="ECO:0000256" key="1">
    <source>
        <dbReference type="SAM" id="MobiDB-lite"/>
    </source>
</evidence>